<dbReference type="Gene3D" id="3.40.50.10860">
    <property type="entry name" value="Leucine Dehydrogenase, chain A, domain 1"/>
    <property type="match status" value="1"/>
</dbReference>
<protein>
    <recommendedName>
        <fullName evidence="5">Glutamate dehydrogenase</fullName>
    </recommendedName>
</protein>
<dbReference type="InterPro" id="IPR033524">
    <property type="entry name" value="Glu/Leu/Phe/Val_DH_AS"/>
</dbReference>
<evidence type="ECO:0000313" key="9">
    <source>
        <dbReference type="Proteomes" id="UP000748752"/>
    </source>
</evidence>
<evidence type="ECO:0000256" key="1">
    <source>
        <dbReference type="ARBA" id="ARBA00003868"/>
    </source>
</evidence>
<dbReference type="InterPro" id="IPR036291">
    <property type="entry name" value="NAD(P)-bd_dom_sf"/>
</dbReference>
<dbReference type="InterPro" id="IPR006095">
    <property type="entry name" value="Glu/Leu/Phe/Val/Trp_DH"/>
</dbReference>
<dbReference type="InterPro" id="IPR014362">
    <property type="entry name" value="Glu_DH"/>
</dbReference>
<evidence type="ECO:0000256" key="6">
    <source>
        <dbReference type="RuleBase" id="RU004417"/>
    </source>
</evidence>
<keyword evidence="3 5" id="KW-0560">Oxidoreductase</keyword>
<organism evidence="8 9">
    <name type="scientific">Thiohalocapsa halophila</name>
    <dbReference type="NCBI Taxonomy" id="69359"/>
    <lineage>
        <taxon>Bacteria</taxon>
        <taxon>Pseudomonadati</taxon>
        <taxon>Pseudomonadota</taxon>
        <taxon>Gammaproteobacteria</taxon>
        <taxon>Chromatiales</taxon>
        <taxon>Chromatiaceae</taxon>
        <taxon>Thiohalocapsa</taxon>
    </lineage>
</organism>
<evidence type="ECO:0000256" key="3">
    <source>
        <dbReference type="ARBA" id="ARBA00023002"/>
    </source>
</evidence>
<dbReference type="RefSeq" id="WP_200239031.1">
    <property type="nucleotide sequence ID" value="NZ_NRRV01000036.1"/>
</dbReference>
<evidence type="ECO:0000259" key="7">
    <source>
        <dbReference type="SMART" id="SM00839"/>
    </source>
</evidence>
<evidence type="ECO:0000256" key="5">
    <source>
        <dbReference type="PIRNR" id="PIRNR000185"/>
    </source>
</evidence>
<dbReference type="PANTHER" id="PTHR11606">
    <property type="entry name" value="GLUTAMATE DEHYDROGENASE"/>
    <property type="match status" value="1"/>
</dbReference>
<evidence type="ECO:0000256" key="4">
    <source>
        <dbReference type="ARBA" id="ARBA00048584"/>
    </source>
</evidence>
<comment type="function">
    <text evidence="1">Catalyzes the reversible oxidative deamination of glutamate to alpha-ketoglutarate and ammonia.</text>
</comment>
<dbReference type="InterPro" id="IPR006097">
    <property type="entry name" value="Glu/Leu/Phe/Val/Trp_DH_dimer"/>
</dbReference>
<evidence type="ECO:0000256" key="2">
    <source>
        <dbReference type="ARBA" id="ARBA00006382"/>
    </source>
</evidence>
<proteinExistence type="inferred from homology"/>
<dbReference type="SUPFAM" id="SSF53223">
    <property type="entry name" value="Aminoacid dehydrogenase-like, N-terminal domain"/>
    <property type="match status" value="1"/>
</dbReference>
<accession>A0ABS1CJ65</accession>
<dbReference type="CDD" id="cd01076">
    <property type="entry name" value="NAD_bind_1_Glu_DH"/>
    <property type="match status" value="1"/>
</dbReference>
<dbReference type="Proteomes" id="UP000748752">
    <property type="component" value="Unassembled WGS sequence"/>
</dbReference>
<dbReference type="InterPro" id="IPR033922">
    <property type="entry name" value="NAD_bind_Glu_DH"/>
</dbReference>
<dbReference type="Gene3D" id="3.40.50.720">
    <property type="entry name" value="NAD(P)-binding Rossmann-like Domain"/>
    <property type="match status" value="1"/>
</dbReference>
<dbReference type="PROSITE" id="PS00074">
    <property type="entry name" value="GLFV_DEHYDROGENASE"/>
    <property type="match status" value="1"/>
</dbReference>
<comment type="catalytic activity">
    <reaction evidence="4">
        <text>L-glutamate + NADP(+) + H2O = 2-oxoglutarate + NH4(+) + NADPH + H(+)</text>
        <dbReference type="Rhea" id="RHEA:11612"/>
        <dbReference type="ChEBI" id="CHEBI:15377"/>
        <dbReference type="ChEBI" id="CHEBI:15378"/>
        <dbReference type="ChEBI" id="CHEBI:16810"/>
        <dbReference type="ChEBI" id="CHEBI:28938"/>
        <dbReference type="ChEBI" id="CHEBI:29985"/>
        <dbReference type="ChEBI" id="CHEBI:57783"/>
        <dbReference type="ChEBI" id="CHEBI:58349"/>
        <dbReference type="EC" id="1.4.1.4"/>
    </reaction>
</comment>
<name>A0ABS1CJ65_9GAMM</name>
<dbReference type="PRINTS" id="PR00082">
    <property type="entry name" value="GLFDHDRGNASE"/>
</dbReference>
<comment type="similarity">
    <text evidence="2 5 6">Belongs to the Glu/Leu/Phe/Val dehydrogenases family.</text>
</comment>
<gene>
    <name evidence="8" type="ORF">CKO31_14725</name>
</gene>
<dbReference type="InterPro" id="IPR046346">
    <property type="entry name" value="Aminoacid_DH-like_N_sf"/>
</dbReference>
<dbReference type="PIRSF" id="PIRSF000185">
    <property type="entry name" value="Glu_DH"/>
    <property type="match status" value="1"/>
</dbReference>
<sequence>MNNPAATTPASTAPTSDELAPARVLFEQFARARRHLDDVEPGLVDFLRLPRRTITINVPVEMDNGGVQNFVGYRVMHNSLLGPGKGGIRFHPEVSLDEVAALAALMTWKCALVRIPFGGAKGGVTCDPKHLSRAEQRRITRRFIAGLGDNIGPYTDIPAPDMYTDAQTMAWIYDTYDNLHPGENNLPVVTGKPLELGGSEGRDEATGRGCVFAAERAIALGVVPELTSVDGARVAIQGYGEVGRVAARLLAERGAHIIAVSDSRGGVLAENGDKLDLGAVAAHKADTGTVVGLPETRSITNADLLALPCDILIPAALGGQIHAGNAHQAQARLIVEGANRPITPAADDILTARGIHVLPDILANAGGVTVSYYEWVQNIEHHSWPLESINGRLRSRINSATDRVVNRWRAFPADCPDATGAWCTDLRTAALVEALERLALVVNQRGIWP</sequence>
<evidence type="ECO:0000313" key="8">
    <source>
        <dbReference type="EMBL" id="MBK1631966.1"/>
    </source>
</evidence>
<dbReference type="InterPro" id="IPR006096">
    <property type="entry name" value="Glu/Leu/Phe/Val/Trp_DH_C"/>
</dbReference>
<reference evidence="8 9" key="1">
    <citation type="journal article" date="2020" name="Microorganisms">
        <title>Osmotic Adaptation and Compatible Solute Biosynthesis of Phototrophic Bacteria as Revealed from Genome Analyses.</title>
        <authorList>
            <person name="Imhoff J.F."/>
            <person name="Rahn T."/>
            <person name="Kunzel S."/>
            <person name="Keller A."/>
            <person name="Neulinger S.C."/>
        </authorList>
    </citation>
    <scope>NUCLEOTIDE SEQUENCE [LARGE SCALE GENOMIC DNA]</scope>
    <source>
        <strain evidence="8 9">DSM 6210</strain>
    </source>
</reference>
<comment type="caution">
    <text evidence="8">The sequence shown here is derived from an EMBL/GenBank/DDBJ whole genome shotgun (WGS) entry which is preliminary data.</text>
</comment>
<dbReference type="SMART" id="SM00839">
    <property type="entry name" value="ELFV_dehydrog"/>
    <property type="match status" value="1"/>
</dbReference>
<feature type="domain" description="Glutamate/phenylalanine/leucine/valine/L-tryptophan dehydrogenase C-terminal" evidence="7">
    <location>
        <begin position="199"/>
        <end position="446"/>
    </location>
</feature>
<dbReference type="Pfam" id="PF00208">
    <property type="entry name" value="ELFV_dehydrog"/>
    <property type="match status" value="1"/>
</dbReference>
<keyword evidence="9" id="KW-1185">Reference proteome</keyword>
<dbReference type="SUPFAM" id="SSF51735">
    <property type="entry name" value="NAD(P)-binding Rossmann-fold domains"/>
    <property type="match status" value="1"/>
</dbReference>
<dbReference type="Pfam" id="PF02812">
    <property type="entry name" value="ELFV_dehydrog_N"/>
    <property type="match status" value="1"/>
</dbReference>
<dbReference type="PANTHER" id="PTHR11606:SF13">
    <property type="entry name" value="GLUTAMATE DEHYDROGENASE 1, MITOCHONDRIAL"/>
    <property type="match status" value="1"/>
</dbReference>
<dbReference type="EMBL" id="NRRV01000036">
    <property type="protein sequence ID" value="MBK1631966.1"/>
    <property type="molecule type" value="Genomic_DNA"/>
</dbReference>